<dbReference type="OrthoDB" id="2627814at2"/>
<keyword evidence="2" id="KW-1185">Reference proteome</keyword>
<gene>
    <name evidence="1" type="ORF">D3H35_24180</name>
</gene>
<organism evidence="1 2">
    <name type="scientific">Cohnella faecalis</name>
    <dbReference type="NCBI Taxonomy" id="2315694"/>
    <lineage>
        <taxon>Bacteria</taxon>
        <taxon>Bacillati</taxon>
        <taxon>Bacillota</taxon>
        <taxon>Bacilli</taxon>
        <taxon>Bacillales</taxon>
        <taxon>Paenibacillaceae</taxon>
        <taxon>Cohnella</taxon>
    </lineage>
</organism>
<evidence type="ECO:0000313" key="1">
    <source>
        <dbReference type="EMBL" id="RIE01689.1"/>
    </source>
</evidence>
<protein>
    <submittedName>
        <fullName evidence="1">Uncharacterized protein</fullName>
    </submittedName>
</protein>
<sequence>MKTMETRITENLLRFCYPCPHADECTTEEDCRACWAERAAIEDEEEEGPALTRRLLRECEEI</sequence>
<comment type="caution">
    <text evidence="1">The sequence shown here is derived from an EMBL/GenBank/DDBJ whole genome shotgun (WGS) entry which is preliminary data.</text>
</comment>
<accession>A0A398CKF9</accession>
<proteinExistence type="predicted"/>
<dbReference type="AlphaFoldDB" id="A0A398CKF9"/>
<evidence type="ECO:0000313" key="2">
    <source>
        <dbReference type="Proteomes" id="UP000266340"/>
    </source>
</evidence>
<dbReference type="RefSeq" id="WP_119151940.1">
    <property type="nucleotide sequence ID" value="NZ_JBHSOV010000040.1"/>
</dbReference>
<reference evidence="1 2" key="1">
    <citation type="submission" date="2018-09" db="EMBL/GenBank/DDBJ databases">
        <title>Cohnella cavernae sp. nov., isolated from a karst cave.</title>
        <authorList>
            <person name="Zhu H."/>
        </authorList>
    </citation>
    <scope>NUCLEOTIDE SEQUENCE [LARGE SCALE GENOMIC DNA]</scope>
    <source>
        <strain evidence="1 2">K2E09-144</strain>
    </source>
</reference>
<dbReference type="EMBL" id="QXJM01000040">
    <property type="protein sequence ID" value="RIE01689.1"/>
    <property type="molecule type" value="Genomic_DNA"/>
</dbReference>
<name>A0A398CKF9_9BACL</name>
<dbReference type="Proteomes" id="UP000266340">
    <property type="component" value="Unassembled WGS sequence"/>
</dbReference>